<name>A0AA39ZK94_9PEZI</name>
<dbReference type="InterPro" id="IPR002401">
    <property type="entry name" value="Cyt_P450_E_grp-I"/>
</dbReference>
<dbReference type="PRINTS" id="PR00463">
    <property type="entry name" value="EP450I"/>
</dbReference>
<evidence type="ECO:0000256" key="6">
    <source>
        <dbReference type="ARBA" id="ARBA00023004"/>
    </source>
</evidence>
<dbReference type="Proteomes" id="UP001174997">
    <property type="component" value="Unassembled WGS sequence"/>
</dbReference>
<dbReference type="PANTHER" id="PTHR24305">
    <property type="entry name" value="CYTOCHROME P450"/>
    <property type="match status" value="1"/>
</dbReference>
<proteinExistence type="inferred from homology"/>
<feature type="transmembrane region" description="Helical" evidence="9">
    <location>
        <begin position="41"/>
        <end position="57"/>
    </location>
</feature>
<evidence type="ECO:0000256" key="5">
    <source>
        <dbReference type="ARBA" id="ARBA00023002"/>
    </source>
</evidence>
<dbReference type="PRINTS" id="PR00385">
    <property type="entry name" value="P450"/>
</dbReference>
<comment type="cofactor">
    <cofactor evidence="1 8">
        <name>heme</name>
        <dbReference type="ChEBI" id="CHEBI:30413"/>
    </cofactor>
</comment>
<feature type="transmembrane region" description="Helical" evidence="9">
    <location>
        <begin position="269"/>
        <end position="292"/>
    </location>
</feature>
<evidence type="ECO:0000256" key="9">
    <source>
        <dbReference type="SAM" id="Phobius"/>
    </source>
</evidence>
<dbReference type="Pfam" id="PF00067">
    <property type="entry name" value="p450"/>
    <property type="match status" value="1"/>
</dbReference>
<dbReference type="GO" id="GO:0016705">
    <property type="term" value="F:oxidoreductase activity, acting on paired donors, with incorporation or reduction of molecular oxygen"/>
    <property type="evidence" value="ECO:0007669"/>
    <property type="project" value="InterPro"/>
</dbReference>
<dbReference type="EMBL" id="JAULSY010000012">
    <property type="protein sequence ID" value="KAK0672541.1"/>
    <property type="molecule type" value="Genomic_DNA"/>
</dbReference>
<keyword evidence="9" id="KW-1133">Transmembrane helix</keyword>
<evidence type="ECO:0000313" key="10">
    <source>
        <dbReference type="EMBL" id="KAK0672541.1"/>
    </source>
</evidence>
<dbReference type="InterPro" id="IPR050121">
    <property type="entry name" value="Cytochrome_P450_monoxygenase"/>
</dbReference>
<keyword evidence="5" id="KW-0560">Oxidoreductase</keyword>
<evidence type="ECO:0000256" key="7">
    <source>
        <dbReference type="ARBA" id="ARBA00023033"/>
    </source>
</evidence>
<dbReference type="GO" id="GO:0020037">
    <property type="term" value="F:heme binding"/>
    <property type="evidence" value="ECO:0007669"/>
    <property type="project" value="InterPro"/>
</dbReference>
<reference evidence="10" key="1">
    <citation type="submission" date="2023-06" db="EMBL/GenBank/DDBJ databases">
        <title>Genome-scale phylogeny and comparative genomics of the fungal order Sordariales.</title>
        <authorList>
            <consortium name="Lawrence Berkeley National Laboratory"/>
            <person name="Hensen N."/>
            <person name="Bonometti L."/>
            <person name="Westerberg I."/>
            <person name="Brannstrom I.O."/>
            <person name="Guillou S."/>
            <person name="Cros-Aarteil S."/>
            <person name="Calhoun S."/>
            <person name="Haridas S."/>
            <person name="Kuo A."/>
            <person name="Mondo S."/>
            <person name="Pangilinan J."/>
            <person name="Riley R."/>
            <person name="Labutti K."/>
            <person name="Andreopoulos B."/>
            <person name="Lipzen A."/>
            <person name="Chen C."/>
            <person name="Yanf M."/>
            <person name="Daum C."/>
            <person name="Ng V."/>
            <person name="Clum A."/>
            <person name="Steindorff A."/>
            <person name="Ohm R."/>
            <person name="Martin F."/>
            <person name="Silar P."/>
            <person name="Natvig D."/>
            <person name="Lalanne C."/>
            <person name="Gautier V."/>
            <person name="Ament-Velasquez S.L."/>
            <person name="Kruys A."/>
            <person name="Hutchinson M.I."/>
            <person name="Powell A.J."/>
            <person name="Barry K."/>
            <person name="Miller A.N."/>
            <person name="Grigoriev I.V."/>
            <person name="Debuchy R."/>
            <person name="Gladieux P."/>
            <person name="Thoren M.H."/>
            <person name="Johannesson H."/>
        </authorList>
    </citation>
    <scope>NUCLEOTIDE SEQUENCE</scope>
    <source>
        <strain evidence="10">CBS 307.81</strain>
    </source>
</reference>
<keyword evidence="9" id="KW-0472">Membrane</keyword>
<dbReference type="Gene3D" id="1.10.630.10">
    <property type="entry name" value="Cytochrome P450"/>
    <property type="match status" value="1"/>
</dbReference>
<sequence>MGLLSHLPSTTLYPGAALLGTTSHLAIFIRGEWHMQSPVLFWIYAFLTATIFAIINLKQGDHPFQTTFFITTSYSLGLFTSISIYRLYFHRLRSFPGPKLAALTKFWHVWQCRRGKNHLVIERLQAQYGNVIRTGPEELTIIDPSVPSTIDGPKSTCTKAVWYDFLLPEIALNTTRSVAEHDQRRKVWDKGFSSAAMREYDERVRHHAEILADRIESLSRQGKAVDVSDWFYFFTFDVMGEFAFGQGFEMLQSQKWHWAVRLLRRAMGLLGPFSAVPWLAQVAFYVLPWMWVVRDWLGMMEWCKERMGERIQRHGKGCLRRDVSHWLIEESLGRGTLERDREWLNGDAVTVVIAGSDTIAPTLVFAFYELVRNRGLQETLTRELEGVDIYDKGELAKVGLLTGVIKETMRLWPAVPTGGYRQTPDGGLEIAGSWVPGGVTIVSPRWSLGRSELAYERADEWIPERWTTKPEMVRDARGFQPFSQGRFNCVGKALAMAEMRFVIALLLTRFEVGFSTEERGERLVGELRDQFTASPGALELEFRVRVGSHSCKFLPQHSIKASL</sequence>
<dbReference type="InterPro" id="IPR036396">
    <property type="entry name" value="Cyt_P450_sf"/>
</dbReference>
<comment type="caution">
    <text evidence="10">The sequence shown here is derived from an EMBL/GenBank/DDBJ whole genome shotgun (WGS) entry which is preliminary data.</text>
</comment>
<evidence type="ECO:0000256" key="8">
    <source>
        <dbReference type="PIRSR" id="PIRSR602401-1"/>
    </source>
</evidence>
<feature type="transmembrane region" description="Helical" evidence="9">
    <location>
        <begin position="69"/>
        <end position="89"/>
    </location>
</feature>
<keyword evidence="4 8" id="KW-0479">Metal-binding</keyword>
<evidence type="ECO:0000256" key="1">
    <source>
        <dbReference type="ARBA" id="ARBA00001971"/>
    </source>
</evidence>
<keyword evidence="7" id="KW-0503">Monooxygenase</keyword>
<dbReference type="GO" id="GO:0004497">
    <property type="term" value="F:monooxygenase activity"/>
    <property type="evidence" value="ECO:0007669"/>
    <property type="project" value="UniProtKB-KW"/>
</dbReference>
<feature type="transmembrane region" description="Helical" evidence="9">
    <location>
        <begin position="12"/>
        <end position="29"/>
    </location>
</feature>
<dbReference type="AlphaFoldDB" id="A0AA39ZK94"/>
<evidence type="ECO:0000256" key="4">
    <source>
        <dbReference type="ARBA" id="ARBA00022723"/>
    </source>
</evidence>
<feature type="binding site" description="axial binding residue" evidence="8">
    <location>
        <position position="489"/>
    </location>
    <ligand>
        <name>heme</name>
        <dbReference type="ChEBI" id="CHEBI:30413"/>
    </ligand>
    <ligandPart>
        <name>Fe</name>
        <dbReference type="ChEBI" id="CHEBI:18248"/>
    </ligandPart>
</feature>
<evidence type="ECO:0000313" key="11">
    <source>
        <dbReference type="Proteomes" id="UP001174997"/>
    </source>
</evidence>
<dbReference type="InterPro" id="IPR001128">
    <property type="entry name" value="Cyt_P450"/>
</dbReference>
<evidence type="ECO:0000256" key="3">
    <source>
        <dbReference type="ARBA" id="ARBA00022617"/>
    </source>
</evidence>
<keyword evidence="11" id="KW-1185">Reference proteome</keyword>
<protein>
    <submittedName>
        <fullName evidence="10">Cytochrome P450 E-class, group I</fullName>
    </submittedName>
</protein>
<keyword evidence="6 8" id="KW-0408">Iron</keyword>
<evidence type="ECO:0000256" key="2">
    <source>
        <dbReference type="ARBA" id="ARBA00010617"/>
    </source>
</evidence>
<dbReference type="PANTHER" id="PTHR24305:SF187">
    <property type="entry name" value="P450, PUTATIVE (EUROFUNG)-RELATED"/>
    <property type="match status" value="1"/>
</dbReference>
<dbReference type="GO" id="GO:0005506">
    <property type="term" value="F:iron ion binding"/>
    <property type="evidence" value="ECO:0007669"/>
    <property type="project" value="InterPro"/>
</dbReference>
<keyword evidence="9" id="KW-0812">Transmembrane</keyword>
<dbReference type="CDD" id="cd11061">
    <property type="entry name" value="CYP67-like"/>
    <property type="match status" value="1"/>
</dbReference>
<accession>A0AA39ZK94</accession>
<organism evidence="10 11">
    <name type="scientific">Cercophora samala</name>
    <dbReference type="NCBI Taxonomy" id="330535"/>
    <lineage>
        <taxon>Eukaryota</taxon>
        <taxon>Fungi</taxon>
        <taxon>Dikarya</taxon>
        <taxon>Ascomycota</taxon>
        <taxon>Pezizomycotina</taxon>
        <taxon>Sordariomycetes</taxon>
        <taxon>Sordariomycetidae</taxon>
        <taxon>Sordariales</taxon>
        <taxon>Lasiosphaeriaceae</taxon>
        <taxon>Cercophora</taxon>
    </lineage>
</organism>
<comment type="similarity">
    <text evidence="2">Belongs to the cytochrome P450 family.</text>
</comment>
<keyword evidence="3 8" id="KW-0349">Heme</keyword>
<gene>
    <name evidence="10" type="ORF">QBC41DRAFT_18686</name>
</gene>
<dbReference type="SUPFAM" id="SSF48264">
    <property type="entry name" value="Cytochrome P450"/>
    <property type="match status" value="1"/>
</dbReference>